<reference evidence="2 3" key="1">
    <citation type="submission" date="2023-02" db="EMBL/GenBank/DDBJ databases">
        <title>LHISI_Scaffold_Assembly.</title>
        <authorList>
            <person name="Stuart O.P."/>
            <person name="Cleave R."/>
            <person name="Magrath M.J.L."/>
            <person name="Mikheyev A.S."/>
        </authorList>
    </citation>
    <scope>NUCLEOTIDE SEQUENCE [LARGE SCALE GENOMIC DNA]</scope>
    <source>
        <strain evidence="2">Daus_M_001</strain>
        <tissue evidence="2">Leg muscle</tissue>
    </source>
</reference>
<sequence>MSKLHPLSPTSPLPLSCRHRHQRLSPPPATRHHHHSRIPCRPQGQPLARPHLGPCPSPHYSCSHLGATPTHQAPVSAHMPPSAIQPDAEAPVSSLADSLREIIAFICQYLPLIQSTFTALSRSILSPLLFALHIADLKIPPATHMIQYTDDTYILSSSIHEHMLSDRLSRGLTSLQTQLHAHSIGLNHTKSEAVLYSRHHPTEDHPPRLSTTAIPWSPLVRYLGIIFDSHFNFIPHLDSVTTKARTAMIHFAPVLCPSSGTSPAVRLTVFRIFITPILTYACPTWSHIITHALRHPTLIFFCSLRLILRLPLPTHQDQVLATACIPHFHSILAEDTDRFRNSCARHLTNPLIRQLATQLPFAPFPRRQTRFIAASRLGIIRRTGITTGMTSEYCGEAPVAVGIHDPQDSRGLHWCPNLPISKPRCYVVVQLGCALDERSSKCSAVQVWTQHKLEHCINMEQQSRIALVVGRMTLEGISSLPTHTALSSDVLRPGCEPHVLGQQTGRHQCDTLSPTNGNKDQVSIPALPLFCLTSLPAHHHAQRWRRGNERRRKGTKPVPLSNAICSPYVGGQLSAHRTTASSLLYPRFRTRASASTLPHPLFCIRASMSTLLCSCVCYHDEHTMAGRTDRSASVLLCPHCLREMPTNLIIKYELGTTYCHCVVYNQNFGPRTSSSNWNKFAADLRYSILEQPNKEITVPHSRKEETLERRTTNCGEEQHTTLHPDARGRRCKQCNRDSVNPAYHYRVHGSPTNAPVHTVSNTITCILPTTSLPITSVNKFFSDRNTSKFPSVQQWTELNTTLATGNRKEPQTCQLFLELQMRSRRHFSRSVQCDFKGMAYVKMSGRAASGTNSLEGQQNGNLPLTTTPDQIVWQEQQPEQQLPTLTRKGAASSTVSTALTDAGNIGNRHRNSGPGIQCIFVTIHELRLRGGTGSSYYCGMELTSNTPRVLTEVAAVLSTMPVVLTAVPAVLIAVPVVISMVPAVLSALPSLQSACSANCGVGNCGGGQADGREACLSAGLNSIVSVNLSLVGWNFECQGARLRVYISSQVSVRKLSLTVAAMKLCREEDYYIAKVSGWMLASIECLELLKNLSPSHVKDEQGAEWPTPQIKQAQDSDTDSTSDYDEIPIEDHESDYDLDDIDKSGYNSADFDDLEPSGTYSSDDKPVYDSDDESGYGSAI</sequence>
<proteinExistence type="predicted"/>
<evidence type="ECO:0008006" key="4">
    <source>
        <dbReference type="Google" id="ProtNLM"/>
    </source>
</evidence>
<name>A0ABQ9GUG9_9NEOP</name>
<dbReference type="PANTHER" id="PTHR33332">
    <property type="entry name" value="REVERSE TRANSCRIPTASE DOMAIN-CONTAINING PROTEIN"/>
    <property type="match status" value="1"/>
</dbReference>
<evidence type="ECO:0000256" key="1">
    <source>
        <dbReference type="SAM" id="MobiDB-lite"/>
    </source>
</evidence>
<feature type="compositionally biased region" description="Acidic residues" evidence="1">
    <location>
        <begin position="1116"/>
        <end position="1140"/>
    </location>
</feature>
<evidence type="ECO:0000313" key="3">
    <source>
        <dbReference type="Proteomes" id="UP001159363"/>
    </source>
</evidence>
<evidence type="ECO:0000313" key="2">
    <source>
        <dbReference type="EMBL" id="KAJ8875674.1"/>
    </source>
</evidence>
<keyword evidence="3" id="KW-1185">Reference proteome</keyword>
<feature type="region of interest" description="Disordered" evidence="1">
    <location>
        <begin position="1"/>
        <end position="52"/>
    </location>
</feature>
<feature type="region of interest" description="Disordered" evidence="1">
    <location>
        <begin position="1098"/>
        <end position="1180"/>
    </location>
</feature>
<protein>
    <recommendedName>
        <fullName evidence="4">Reverse transcriptase domain-containing protein</fullName>
    </recommendedName>
</protein>
<comment type="caution">
    <text evidence="2">The sequence shown here is derived from an EMBL/GenBank/DDBJ whole genome shotgun (WGS) entry which is preliminary data.</text>
</comment>
<gene>
    <name evidence="2" type="ORF">PR048_023572</name>
</gene>
<accession>A0ABQ9GUG9</accession>
<dbReference type="EMBL" id="JARBHB010000009">
    <property type="protein sequence ID" value="KAJ8875674.1"/>
    <property type="molecule type" value="Genomic_DNA"/>
</dbReference>
<feature type="compositionally biased region" description="Low complexity" evidence="1">
    <location>
        <begin position="1"/>
        <end position="16"/>
    </location>
</feature>
<dbReference type="Proteomes" id="UP001159363">
    <property type="component" value="Chromosome 8"/>
</dbReference>
<organism evidence="2 3">
    <name type="scientific">Dryococelus australis</name>
    <dbReference type="NCBI Taxonomy" id="614101"/>
    <lineage>
        <taxon>Eukaryota</taxon>
        <taxon>Metazoa</taxon>
        <taxon>Ecdysozoa</taxon>
        <taxon>Arthropoda</taxon>
        <taxon>Hexapoda</taxon>
        <taxon>Insecta</taxon>
        <taxon>Pterygota</taxon>
        <taxon>Neoptera</taxon>
        <taxon>Polyneoptera</taxon>
        <taxon>Phasmatodea</taxon>
        <taxon>Verophasmatodea</taxon>
        <taxon>Anareolatae</taxon>
        <taxon>Phasmatidae</taxon>
        <taxon>Eurycanthinae</taxon>
        <taxon>Dryococelus</taxon>
    </lineage>
</organism>